<sequence>MKKLIVPIVLFLLPFAYAQELEYLTWGGDDVDTGIAYLPSDGYSFLIGSTRSFEDTRGTFIVKINDEGNPEFQKLIYSSHPIFIKDALLFGDTIYIVGQIGSSNFQEADAFIAALDTNGKLKYFKTFGRSSNDGAEAIDITNDKIYVVGYTYPTGSVQRAFLAEISPNGSIDWIVEFGEEGSKATAVKATSSAVYVGGDYEDGVFVCAFDLRGKLEWARAYPLKSLKNLEFRDALYAVGTTYEDRGFGNAFILKLSPDGSAIWKKHFGIGYGDTFVSLMFNNSEMILAGHFGNFTAGNRDGLIAKFNSSGELLWFGIIQGGGEDIVAKAVMKDGLIYGAGYTDDFSKTFIVPKISEVTWKSLYSFLDVKEGKYSAEPKKIILETSEYKVSVKNINGILNQPKNGDAWFFKFGRKEEAESETPTSPTPTETTSTSSFSPTQTKTTTTIQTSSPSSTTTTQTWKHSTTTSETSKTSSTQPQSSTASTESTTGGGICGPGFVLLIALIPPAKKHLLKSRKDF</sequence>
<organism evidence="2">
    <name type="scientific">Thermococcus litoralis</name>
    <dbReference type="NCBI Taxonomy" id="2265"/>
    <lineage>
        <taxon>Archaea</taxon>
        <taxon>Methanobacteriati</taxon>
        <taxon>Methanobacteriota</taxon>
        <taxon>Thermococci</taxon>
        <taxon>Thermococcales</taxon>
        <taxon>Thermococcaceae</taxon>
        <taxon>Thermococcus</taxon>
    </lineage>
</organism>
<evidence type="ECO:0008006" key="3">
    <source>
        <dbReference type="Google" id="ProtNLM"/>
    </source>
</evidence>
<dbReference type="SUPFAM" id="SSF50998">
    <property type="entry name" value="Quinoprotein alcohol dehydrogenase-like"/>
    <property type="match status" value="1"/>
</dbReference>
<dbReference type="InterPro" id="IPR011047">
    <property type="entry name" value="Quinoprotein_ADH-like_sf"/>
</dbReference>
<name>A0A7C0Y6K9_THELI</name>
<dbReference type="EMBL" id="DQYG01000113">
    <property type="protein sequence ID" value="HDD31505.1"/>
    <property type="molecule type" value="Genomic_DNA"/>
</dbReference>
<feature type="compositionally biased region" description="Low complexity" evidence="1">
    <location>
        <begin position="420"/>
        <end position="488"/>
    </location>
</feature>
<evidence type="ECO:0000256" key="1">
    <source>
        <dbReference type="SAM" id="MobiDB-lite"/>
    </source>
</evidence>
<protein>
    <recommendedName>
        <fullName evidence="3">CGP-CTERM sorting domain-containing protein</fullName>
    </recommendedName>
</protein>
<dbReference type="AlphaFoldDB" id="A0A7C0Y6K9"/>
<evidence type="ECO:0000313" key="2">
    <source>
        <dbReference type="EMBL" id="HDD31505.1"/>
    </source>
</evidence>
<gene>
    <name evidence="2" type="ORF">ENF72_02625</name>
</gene>
<dbReference type="Pfam" id="PF17164">
    <property type="entry name" value="DUF5122"/>
    <property type="match status" value="1"/>
</dbReference>
<dbReference type="Proteomes" id="UP000886210">
    <property type="component" value="Unassembled WGS sequence"/>
</dbReference>
<reference evidence="2" key="1">
    <citation type="journal article" date="2020" name="mSystems">
        <title>Genome- and Community-Level Interaction Insights into Carbon Utilization and Element Cycling Functions of Hydrothermarchaeota in Hydrothermal Sediment.</title>
        <authorList>
            <person name="Zhou Z."/>
            <person name="Liu Y."/>
            <person name="Xu W."/>
            <person name="Pan J."/>
            <person name="Luo Z.H."/>
            <person name="Li M."/>
        </authorList>
    </citation>
    <scope>NUCLEOTIDE SEQUENCE [LARGE SCALE GENOMIC DNA]</scope>
    <source>
        <strain evidence="2">HyVt-151</strain>
    </source>
</reference>
<dbReference type="InterPro" id="IPR013431">
    <property type="entry name" value="Delta_60_rpt"/>
</dbReference>
<dbReference type="PANTHER" id="PTHR42754">
    <property type="entry name" value="ENDOGLUCANASE"/>
    <property type="match status" value="1"/>
</dbReference>
<feature type="region of interest" description="Disordered" evidence="1">
    <location>
        <begin position="415"/>
        <end position="492"/>
    </location>
</feature>
<comment type="caution">
    <text evidence="2">The sequence shown here is derived from an EMBL/GenBank/DDBJ whole genome shotgun (WGS) entry which is preliminary data.</text>
</comment>
<proteinExistence type="predicted"/>
<accession>A0A7C0Y6K9</accession>
<dbReference type="PANTHER" id="PTHR42754:SF1">
    <property type="entry name" value="LIPOPROTEIN"/>
    <property type="match status" value="1"/>
</dbReference>